<protein>
    <submittedName>
        <fullName evidence="2">Uncharacterized protein</fullName>
    </submittedName>
</protein>
<dbReference type="EMBL" id="SPMY01000064">
    <property type="protein sequence ID" value="NMQ29650.1"/>
    <property type="molecule type" value="Genomic_DNA"/>
</dbReference>
<dbReference type="Proteomes" id="UP000749010">
    <property type="component" value="Unassembled WGS sequence"/>
</dbReference>
<accession>A0ABX1U3Q2</accession>
<name>A0ABX1U3Q2_9PROT</name>
<feature type="region of interest" description="Disordered" evidence="1">
    <location>
        <begin position="202"/>
        <end position="225"/>
    </location>
</feature>
<evidence type="ECO:0000256" key="1">
    <source>
        <dbReference type="SAM" id="MobiDB-lite"/>
    </source>
</evidence>
<comment type="caution">
    <text evidence="2">The sequence shown here is derived from an EMBL/GenBank/DDBJ whole genome shotgun (WGS) entry which is preliminary data.</text>
</comment>
<sequence length="648" mass="66786">MATVLLVLGACTTISPVIISQELVLEQTDLSHTPGGQADEEFYGELPAVIARVNRLRMRYLDAVSSETTLSNLISAALIPLSAVAMYRGITSSSDSTQNWLAAAGLTGAAAYAYGTTFTSQPRQLIYVAGADALGCASLAARPYLYRRDEIESVRPRPASAAMPVAALASPAVVSPAVVTHSVASPDGEVAAPAADAAKPAAVAHDAAQPTPAPAVANPDSGGNSGARPTLLAAMATARRALATYEQIITRVNASVASWPAAAAAKCGRKATAIAPNTAAVDAKLLRIRTSSESDTQFRQCMKGPDARAVARDRASRALVRQQSDAASQLARKVREVIGRGEDLLARIRLAPAQLTGKAREIQSQVAAEVIKTQPDLSAIFAVTEALRNNAFRFSGATLLAPATPAAPPGVAPAQAGGVEAAPSDAATQAVDAMQQAGEELAASTVDLQHWLEQADMLSRQVAGLSRCRFNAAAGNALLMLNPESDEIHLGGGETFTWVVSGGSGVPRAAVLGTAPRGAEVSVSGVNGLQVVTLKMPATAPNVDFTLLIADGSGVARREVRVRPKGETAGAADGSPPPAADNQRTLPATRDDLHKVCAQRQLEDDCLVGGRMKDAVADCRAKLGLPGTTNSTDPRIVDALLAGRCGKP</sequence>
<feature type="region of interest" description="Disordered" evidence="1">
    <location>
        <begin position="565"/>
        <end position="585"/>
    </location>
</feature>
<organism evidence="2 3">
    <name type="scientific">Candidatus Accumulibacter phosphatis</name>
    <dbReference type="NCBI Taxonomy" id="327160"/>
    <lineage>
        <taxon>Bacteria</taxon>
        <taxon>Pseudomonadati</taxon>
        <taxon>Pseudomonadota</taxon>
        <taxon>Betaproteobacteria</taxon>
        <taxon>Candidatus Accumulibacter</taxon>
    </lineage>
</organism>
<keyword evidence="3" id="KW-1185">Reference proteome</keyword>
<dbReference type="RefSeq" id="WP_169068103.1">
    <property type="nucleotide sequence ID" value="NZ_SPMY01000064.1"/>
</dbReference>
<gene>
    <name evidence="2" type="ORF">E4Q23_18855</name>
</gene>
<reference evidence="2 3" key="1">
    <citation type="submission" date="2019-03" db="EMBL/GenBank/DDBJ databases">
        <title>Metabolic reconstructions from genomes of highly enriched 'Candidatus Accumulibacter' and 'Candidatus Competibacter' bioreactor populations.</title>
        <authorList>
            <person name="Annavajhala M.K."/>
            <person name="Welles L."/>
            <person name="Abbas B."/>
            <person name="Sorokin D."/>
            <person name="Park H."/>
            <person name="Van Loosdrecht M."/>
            <person name="Chandran K."/>
        </authorList>
    </citation>
    <scope>NUCLEOTIDE SEQUENCE [LARGE SCALE GENOMIC DNA]</scope>
    <source>
        <strain evidence="2 3">SBR_S</strain>
    </source>
</reference>
<evidence type="ECO:0000313" key="2">
    <source>
        <dbReference type="EMBL" id="NMQ29650.1"/>
    </source>
</evidence>
<evidence type="ECO:0000313" key="3">
    <source>
        <dbReference type="Proteomes" id="UP000749010"/>
    </source>
</evidence>
<proteinExistence type="predicted"/>